<reference evidence="2 3" key="1">
    <citation type="submission" date="2016-10" db="EMBL/GenBank/DDBJ databases">
        <authorList>
            <person name="de Groot N.N."/>
        </authorList>
    </citation>
    <scope>NUCLEOTIDE SEQUENCE [LARGE SCALE GENOMIC DNA]</scope>
    <source>
        <strain evidence="2 3">DSM 3217</strain>
    </source>
</reference>
<evidence type="ECO:0000313" key="3">
    <source>
        <dbReference type="Proteomes" id="UP000199228"/>
    </source>
</evidence>
<name>A0A1G6AV90_EUBOX</name>
<evidence type="ECO:0000259" key="1">
    <source>
        <dbReference type="Pfam" id="PF00717"/>
    </source>
</evidence>
<keyword evidence="3" id="KW-1185">Reference proteome</keyword>
<dbReference type="Gene3D" id="2.10.109.10">
    <property type="entry name" value="Umud Fragment, subunit A"/>
    <property type="match status" value="1"/>
</dbReference>
<organism evidence="2 3">
    <name type="scientific">Eubacterium oxidoreducens</name>
    <dbReference type="NCBI Taxonomy" id="1732"/>
    <lineage>
        <taxon>Bacteria</taxon>
        <taxon>Bacillati</taxon>
        <taxon>Bacillota</taxon>
        <taxon>Clostridia</taxon>
        <taxon>Eubacteriales</taxon>
        <taxon>Eubacteriaceae</taxon>
        <taxon>Eubacterium</taxon>
    </lineage>
</organism>
<dbReference type="InterPro" id="IPR015927">
    <property type="entry name" value="Peptidase_S24_S26A/B/C"/>
</dbReference>
<sequence>MASRDVDTKEYVTMLKELIEEGHQVNMVISGNSMSPFLISKRDEVWLNSPSRPLKAGDIVFFTRPGGQYVLHRIHHISQEGLYIIGDNQIEMEGPVPQDAVFAIVTSVKRKGIVYEPGDFWWWFFAHVWRHMIWYRKRKMRKRRGNLHR</sequence>
<dbReference type="Proteomes" id="UP000199228">
    <property type="component" value="Unassembled WGS sequence"/>
</dbReference>
<proteinExistence type="predicted"/>
<gene>
    <name evidence="2" type="ORF">SAMN02910417_00929</name>
</gene>
<dbReference type="STRING" id="1732.SAMN02910417_00929"/>
<dbReference type="CDD" id="cd06462">
    <property type="entry name" value="Peptidase_S24_S26"/>
    <property type="match status" value="1"/>
</dbReference>
<feature type="domain" description="Peptidase S24/S26A/S26B/S26C" evidence="1">
    <location>
        <begin position="8"/>
        <end position="90"/>
    </location>
</feature>
<dbReference type="SUPFAM" id="SSF51306">
    <property type="entry name" value="LexA/Signal peptidase"/>
    <property type="match status" value="1"/>
</dbReference>
<protein>
    <recommendedName>
        <fullName evidence="1">Peptidase S24/S26A/S26B/S26C domain-containing protein</fullName>
    </recommendedName>
</protein>
<dbReference type="OrthoDB" id="3191897at2"/>
<dbReference type="InterPro" id="IPR036286">
    <property type="entry name" value="LexA/Signal_pep-like_sf"/>
</dbReference>
<dbReference type="Pfam" id="PF00717">
    <property type="entry name" value="Peptidase_S24"/>
    <property type="match status" value="1"/>
</dbReference>
<dbReference type="EMBL" id="FMXR01000007">
    <property type="protein sequence ID" value="SDB12316.1"/>
    <property type="molecule type" value="Genomic_DNA"/>
</dbReference>
<accession>A0A1G6AV90</accession>
<dbReference type="RefSeq" id="WP_090172732.1">
    <property type="nucleotide sequence ID" value="NZ_FMXR01000007.1"/>
</dbReference>
<dbReference type="AlphaFoldDB" id="A0A1G6AV90"/>
<evidence type="ECO:0000313" key="2">
    <source>
        <dbReference type="EMBL" id="SDB12316.1"/>
    </source>
</evidence>